<name>A0A8B9UH69_9AVES</name>
<feature type="compositionally biased region" description="Basic and acidic residues" evidence="1">
    <location>
        <begin position="120"/>
        <end position="136"/>
    </location>
</feature>
<reference evidence="2" key="2">
    <citation type="submission" date="2025-09" db="UniProtKB">
        <authorList>
            <consortium name="Ensembl"/>
        </authorList>
    </citation>
    <scope>IDENTIFICATION</scope>
</reference>
<feature type="region of interest" description="Disordered" evidence="1">
    <location>
        <begin position="115"/>
        <end position="136"/>
    </location>
</feature>
<protein>
    <submittedName>
        <fullName evidence="2">Uncharacterized protein</fullName>
    </submittedName>
</protein>
<evidence type="ECO:0000313" key="3">
    <source>
        <dbReference type="Proteomes" id="UP000694549"/>
    </source>
</evidence>
<dbReference type="Ensembl" id="ENSAZOT00000010077.1">
    <property type="protein sequence ID" value="ENSAZOP00000009434.1"/>
    <property type="gene ID" value="ENSAZOG00000005995.1"/>
</dbReference>
<keyword evidence="3" id="KW-1185">Reference proteome</keyword>
<proteinExistence type="predicted"/>
<evidence type="ECO:0000313" key="2">
    <source>
        <dbReference type="Ensembl" id="ENSAZOP00000009434.1"/>
    </source>
</evidence>
<reference evidence="2" key="1">
    <citation type="submission" date="2025-08" db="UniProtKB">
        <authorList>
            <consortium name="Ensembl"/>
        </authorList>
    </citation>
    <scope>IDENTIFICATION</scope>
</reference>
<organism evidence="2 3">
    <name type="scientific">Anas zonorhyncha</name>
    <name type="common">Eastern spot-billed duck</name>
    <dbReference type="NCBI Taxonomy" id="75864"/>
    <lineage>
        <taxon>Eukaryota</taxon>
        <taxon>Metazoa</taxon>
        <taxon>Chordata</taxon>
        <taxon>Craniata</taxon>
        <taxon>Vertebrata</taxon>
        <taxon>Euteleostomi</taxon>
        <taxon>Archelosauria</taxon>
        <taxon>Archosauria</taxon>
        <taxon>Dinosauria</taxon>
        <taxon>Saurischia</taxon>
        <taxon>Theropoda</taxon>
        <taxon>Coelurosauria</taxon>
        <taxon>Aves</taxon>
        <taxon>Neognathae</taxon>
        <taxon>Galloanserae</taxon>
        <taxon>Anseriformes</taxon>
        <taxon>Anatidae</taxon>
        <taxon>Anatinae</taxon>
        <taxon>Anas</taxon>
    </lineage>
</organism>
<evidence type="ECO:0000256" key="1">
    <source>
        <dbReference type="SAM" id="MobiDB-lite"/>
    </source>
</evidence>
<dbReference type="Proteomes" id="UP000694549">
    <property type="component" value="Unplaced"/>
</dbReference>
<sequence length="136" mass="14550">LFTGGAAGTSGAFRNDLLTPDVRFRASSATISCRGFTTGIPATKGLLSWGATTTPIPRCSGGTGVPGRRVTMHSHAPPAPLTRCHQLGLVFLIPHLLLLHVAAGEEKPHHPVEELVGELDSERDHVHLEGRERHTR</sequence>
<accession>A0A8B9UH69</accession>
<dbReference type="AlphaFoldDB" id="A0A8B9UH69"/>